<dbReference type="PaxDb" id="39947-A0A0N7KHY9"/>
<keyword evidence="1" id="KW-0812">Transmembrane</keyword>
<dbReference type="AlphaFoldDB" id="A0A0N7KHY9"/>
<dbReference type="InParanoid" id="A0A0N7KHY9"/>
<evidence type="ECO:0000313" key="3">
    <source>
        <dbReference type="Proteomes" id="UP000059680"/>
    </source>
</evidence>
<dbReference type="Gramene" id="Os03t0723800-01">
    <property type="protein sequence ID" value="Os03t0723800-01"/>
    <property type="gene ID" value="Os03g0723800"/>
</dbReference>
<dbReference type="Proteomes" id="UP000059680">
    <property type="component" value="Chromosome 3"/>
</dbReference>
<sequence>MCDELRRRRADGTVRAMACNGELVEALHRPPAVGIGEPRRALLLLVLLVLAAAAVLAVDLGLLLAVGALGVAVGGAAPGGHAAAASSAAGLVPGPHVLDEPPRRRLRLLRPRRGRGLLGRLLRLPLRRLQLRRPRRRRRLRLRQLLRGRRRGVALHQRVRVVGEPRRLRQPLVLRQRHRLLRRRPALLPAADAVHEQQLLVAAPARPPPLPPRPEPRSPAASAAVALLLLQLLLLLLLLLVIFRVNQDVHIYLGYWRHKPCTVSLSRSRDLALGV</sequence>
<reference evidence="2 3" key="2">
    <citation type="journal article" date="2013" name="Plant Cell Physiol.">
        <title>Rice Annotation Project Database (RAP-DB): an integrative and interactive database for rice genomics.</title>
        <authorList>
            <person name="Sakai H."/>
            <person name="Lee S.S."/>
            <person name="Tanaka T."/>
            <person name="Numa H."/>
            <person name="Kim J."/>
            <person name="Kawahara Y."/>
            <person name="Wakimoto H."/>
            <person name="Yang C.C."/>
            <person name="Iwamoto M."/>
            <person name="Abe T."/>
            <person name="Yamada Y."/>
            <person name="Muto A."/>
            <person name="Inokuchi H."/>
            <person name="Ikemura T."/>
            <person name="Matsumoto T."/>
            <person name="Sasaki T."/>
            <person name="Itoh T."/>
        </authorList>
    </citation>
    <scope>NUCLEOTIDE SEQUENCE [LARGE SCALE GENOMIC DNA]</scope>
    <source>
        <strain evidence="3">cv. Nipponbare</strain>
    </source>
</reference>
<dbReference type="EMBL" id="AP014959">
    <property type="protein sequence ID" value="BAS86145.1"/>
    <property type="molecule type" value="Genomic_DNA"/>
</dbReference>
<feature type="transmembrane region" description="Helical" evidence="1">
    <location>
        <begin position="220"/>
        <end position="243"/>
    </location>
</feature>
<gene>
    <name evidence="2" type="ordered locus">Os03g0723800</name>
    <name evidence="2" type="ORF">OSNPB_030723800</name>
</gene>
<evidence type="ECO:0000313" key="2">
    <source>
        <dbReference type="EMBL" id="BAS86145.1"/>
    </source>
</evidence>
<keyword evidence="1" id="KW-1133">Transmembrane helix</keyword>
<proteinExistence type="predicted"/>
<reference evidence="3" key="1">
    <citation type="journal article" date="2005" name="Nature">
        <title>The map-based sequence of the rice genome.</title>
        <authorList>
            <consortium name="International rice genome sequencing project (IRGSP)"/>
            <person name="Matsumoto T."/>
            <person name="Wu J."/>
            <person name="Kanamori H."/>
            <person name="Katayose Y."/>
            <person name="Fujisawa M."/>
            <person name="Namiki N."/>
            <person name="Mizuno H."/>
            <person name="Yamamoto K."/>
            <person name="Antonio B.A."/>
            <person name="Baba T."/>
            <person name="Sakata K."/>
            <person name="Nagamura Y."/>
            <person name="Aoki H."/>
            <person name="Arikawa K."/>
            <person name="Arita K."/>
            <person name="Bito T."/>
            <person name="Chiden Y."/>
            <person name="Fujitsuka N."/>
            <person name="Fukunaka R."/>
            <person name="Hamada M."/>
            <person name="Harada C."/>
            <person name="Hayashi A."/>
            <person name="Hijishita S."/>
            <person name="Honda M."/>
            <person name="Hosokawa S."/>
            <person name="Ichikawa Y."/>
            <person name="Idonuma A."/>
            <person name="Iijima M."/>
            <person name="Ikeda M."/>
            <person name="Ikeno M."/>
            <person name="Ito K."/>
            <person name="Ito S."/>
            <person name="Ito T."/>
            <person name="Ito Y."/>
            <person name="Ito Y."/>
            <person name="Iwabuchi A."/>
            <person name="Kamiya K."/>
            <person name="Karasawa W."/>
            <person name="Kurita K."/>
            <person name="Katagiri S."/>
            <person name="Kikuta A."/>
            <person name="Kobayashi H."/>
            <person name="Kobayashi N."/>
            <person name="Machita K."/>
            <person name="Maehara T."/>
            <person name="Masukawa M."/>
            <person name="Mizubayashi T."/>
            <person name="Mukai Y."/>
            <person name="Nagasaki H."/>
            <person name="Nagata Y."/>
            <person name="Naito S."/>
            <person name="Nakashima M."/>
            <person name="Nakama Y."/>
            <person name="Nakamichi Y."/>
            <person name="Nakamura M."/>
            <person name="Meguro A."/>
            <person name="Negishi M."/>
            <person name="Ohta I."/>
            <person name="Ohta T."/>
            <person name="Okamoto M."/>
            <person name="Ono N."/>
            <person name="Saji S."/>
            <person name="Sakaguchi M."/>
            <person name="Sakai K."/>
            <person name="Shibata M."/>
            <person name="Shimokawa T."/>
            <person name="Song J."/>
            <person name="Takazaki Y."/>
            <person name="Terasawa K."/>
            <person name="Tsugane M."/>
            <person name="Tsuji K."/>
            <person name="Ueda S."/>
            <person name="Waki K."/>
            <person name="Yamagata H."/>
            <person name="Yamamoto M."/>
            <person name="Yamamoto S."/>
            <person name="Yamane H."/>
            <person name="Yoshiki S."/>
            <person name="Yoshihara R."/>
            <person name="Yukawa K."/>
            <person name="Zhong H."/>
            <person name="Yano M."/>
            <person name="Yuan Q."/>
            <person name="Ouyang S."/>
            <person name="Liu J."/>
            <person name="Jones K.M."/>
            <person name="Gansberger K."/>
            <person name="Moffat K."/>
            <person name="Hill J."/>
            <person name="Bera J."/>
            <person name="Fadrosh D."/>
            <person name="Jin S."/>
            <person name="Johri S."/>
            <person name="Kim M."/>
            <person name="Overton L."/>
            <person name="Reardon M."/>
            <person name="Tsitrin T."/>
            <person name="Vuong H."/>
            <person name="Weaver B."/>
            <person name="Ciecko A."/>
            <person name="Tallon L."/>
            <person name="Jackson J."/>
            <person name="Pai G."/>
            <person name="Aken S.V."/>
            <person name="Utterback T."/>
            <person name="Reidmuller S."/>
            <person name="Feldblyum T."/>
            <person name="Hsiao J."/>
            <person name="Zismann V."/>
            <person name="Iobst S."/>
            <person name="de Vazeille A.R."/>
            <person name="Buell C.R."/>
            <person name="Ying K."/>
            <person name="Li Y."/>
            <person name="Lu T."/>
            <person name="Huang Y."/>
            <person name="Zhao Q."/>
            <person name="Feng Q."/>
            <person name="Zhang L."/>
            <person name="Zhu J."/>
            <person name="Weng Q."/>
            <person name="Mu J."/>
            <person name="Lu Y."/>
            <person name="Fan D."/>
            <person name="Liu Y."/>
            <person name="Guan J."/>
            <person name="Zhang Y."/>
            <person name="Yu S."/>
            <person name="Liu X."/>
            <person name="Zhang Y."/>
            <person name="Hong G."/>
            <person name="Han B."/>
            <person name="Choisne N."/>
            <person name="Demange N."/>
            <person name="Orjeda G."/>
            <person name="Samain S."/>
            <person name="Cattolico L."/>
            <person name="Pelletier E."/>
            <person name="Couloux A."/>
            <person name="Segurens B."/>
            <person name="Wincker P."/>
            <person name="D'Hont A."/>
            <person name="Scarpelli C."/>
            <person name="Weissenbach J."/>
            <person name="Salanoubat M."/>
            <person name="Quetier F."/>
            <person name="Yu Y."/>
            <person name="Kim H.R."/>
            <person name="Rambo T."/>
            <person name="Currie J."/>
            <person name="Collura K."/>
            <person name="Luo M."/>
            <person name="Yang T."/>
            <person name="Ammiraju J.S.S."/>
            <person name="Engler F."/>
            <person name="Soderlund C."/>
            <person name="Wing R.A."/>
            <person name="Palmer L.E."/>
            <person name="de la Bastide M."/>
            <person name="Spiegel L."/>
            <person name="Nascimento L."/>
            <person name="Zutavern T."/>
            <person name="O'Shaughnessy A."/>
            <person name="Dike S."/>
            <person name="Dedhia N."/>
            <person name="Preston R."/>
            <person name="Balija V."/>
            <person name="McCombie W.R."/>
            <person name="Chow T."/>
            <person name="Chen H."/>
            <person name="Chung M."/>
            <person name="Chen C."/>
            <person name="Shaw J."/>
            <person name="Wu H."/>
            <person name="Hsiao K."/>
            <person name="Chao Y."/>
            <person name="Chu M."/>
            <person name="Cheng C."/>
            <person name="Hour A."/>
            <person name="Lee P."/>
            <person name="Lin S."/>
            <person name="Lin Y."/>
            <person name="Liou J."/>
            <person name="Liu S."/>
            <person name="Hsing Y."/>
            <person name="Raghuvanshi S."/>
            <person name="Mohanty A."/>
            <person name="Bharti A.K."/>
            <person name="Gaur A."/>
            <person name="Gupta V."/>
            <person name="Kumar D."/>
            <person name="Ravi V."/>
            <person name="Vij S."/>
            <person name="Kapur A."/>
            <person name="Khurana P."/>
            <person name="Khurana P."/>
            <person name="Khurana J.P."/>
            <person name="Tyagi A.K."/>
            <person name="Gaikwad K."/>
            <person name="Singh A."/>
            <person name="Dalal V."/>
            <person name="Srivastava S."/>
            <person name="Dixit A."/>
            <person name="Pal A.K."/>
            <person name="Ghazi I.A."/>
            <person name="Yadav M."/>
            <person name="Pandit A."/>
            <person name="Bhargava A."/>
            <person name="Sureshbabu K."/>
            <person name="Batra K."/>
            <person name="Sharma T.R."/>
            <person name="Mohapatra T."/>
            <person name="Singh N.K."/>
            <person name="Messing J."/>
            <person name="Nelson A.B."/>
            <person name="Fuks G."/>
            <person name="Kavchok S."/>
            <person name="Keizer G."/>
            <person name="Linton E."/>
            <person name="Llaca V."/>
            <person name="Song R."/>
            <person name="Tanyolac B."/>
            <person name="Young S."/>
            <person name="Ho-Il K."/>
            <person name="Hahn J.H."/>
            <person name="Sangsakoo G."/>
            <person name="Vanavichit A."/>
            <person name="de Mattos Luiz.A.T."/>
            <person name="Zimmer P.D."/>
            <person name="Malone G."/>
            <person name="Dellagostin O."/>
            <person name="de Oliveira A.C."/>
            <person name="Bevan M."/>
            <person name="Bancroft I."/>
            <person name="Minx P."/>
            <person name="Cordum H."/>
            <person name="Wilson R."/>
            <person name="Cheng Z."/>
            <person name="Jin W."/>
            <person name="Jiang J."/>
            <person name="Leong S.A."/>
            <person name="Iwama H."/>
            <person name="Gojobori T."/>
            <person name="Itoh T."/>
            <person name="Niimura Y."/>
            <person name="Fujii Y."/>
            <person name="Habara T."/>
            <person name="Sakai H."/>
            <person name="Sato Y."/>
            <person name="Wilson G."/>
            <person name="Kumar K."/>
            <person name="McCouch S."/>
            <person name="Juretic N."/>
            <person name="Hoen D."/>
            <person name="Wright S."/>
            <person name="Bruskiewich R."/>
            <person name="Bureau T."/>
            <person name="Miyao A."/>
            <person name="Hirochika H."/>
            <person name="Nishikawa T."/>
            <person name="Kadowaki K."/>
            <person name="Sugiura M."/>
            <person name="Burr B."/>
            <person name="Sasaki T."/>
        </authorList>
    </citation>
    <scope>NUCLEOTIDE SEQUENCE [LARGE SCALE GENOMIC DNA]</scope>
    <source>
        <strain evidence="3">cv. Nipponbare</strain>
    </source>
</reference>
<keyword evidence="1" id="KW-0472">Membrane</keyword>
<feature type="transmembrane region" description="Helical" evidence="1">
    <location>
        <begin position="42"/>
        <end position="69"/>
    </location>
</feature>
<protein>
    <submittedName>
        <fullName evidence="2">Os03g0723800 protein</fullName>
    </submittedName>
</protein>
<name>A0A0N7KHY9_ORYSJ</name>
<organism evidence="2 3">
    <name type="scientific">Oryza sativa subsp. japonica</name>
    <name type="common">Rice</name>
    <dbReference type="NCBI Taxonomy" id="39947"/>
    <lineage>
        <taxon>Eukaryota</taxon>
        <taxon>Viridiplantae</taxon>
        <taxon>Streptophyta</taxon>
        <taxon>Embryophyta</taxon>
        <taxon>Tracheophyta</taxon>
        <taxon>Spermatophyta</taxon>
        <taxon>Magnoliopsida</taxon>
        <taxon>Liliopsida</taxon>
        <taxon>Poales</taxon>
        <taxon>Poaceae</taxon>
        <taxon>BOP clade</taxon>
        <taxon>Oryzoideae</taxon>
        <taxon>Oryzeae</taxon>
        <taxon>Oryzinae</taxon>
        <taxon>Oryza</taxon>
        <taxon>Oryza sativa</taxon>
    </lineage>
</organism>
<reference evidence="2 3" key="3">
    <citation type="journal article" date="2013" name="Rice">
        <title>Improvement of the Oryza sativa Nipponbare reference genome using next generation sequence and optical map data.</title>
        <authorList>
            <person name="Kawahara Y."/>
            <person name="de la Bastide M."/>
            <person name="Hamilton J.P."/>
            <person name="Kanamori H."/>
            <person name="McCombie W.R."/>
            <person name="Ouyang S."/>
            <person name="Schwartz D.C."/>
            <person name="Tanaka T."/>
            <person name="Wu J."/>
            <person name="Zhou S."/>
            <person name="Childs K.L."/>
            <person name="Davidson R.M."/>
            <person name="Lin H."/>
            <person name="Quesada-Ocampo L."/>
            <person name="Vaillancourt B."/>
            <person name="Sakai H."/>
            <person name="Lee S.S."/>
            <person name="Kim J."/>
            <person name="Numa H."/>
            <person name="Itoh T."/>
            <person name="Buell C.R."/>
            <person name="Matsumoto T."/>
        </authorList>
    </citation>
    <scope>NUCLEOTIDE SEQUENCE [LARGE SCALE GENOMIC DNA]</scope>
    <source>
        <strain evidence="3">cv. Nipponbare</strain>
    </source>
</reference>
<evidence type="ECO:0000256" key="1">
    <source>
        <dbReference type="SAM" id="Phobius"/>
    </source>
</evidence>
<feature type="non-terminal residue" evidence="2">
    <location>
        <position position="275"/>
    </location>
</feature>
<keyword evidence="3" id="KW-1185">Reference proteome</keyword>
<accession>A0A0N7KHY9</accession>